<gene>
    <name evidence="7" type="primary">glf</name>
    <name evidence="7" type="ORF">LEP1GSC199_2171</name>
</gene>
<proteinExistence type="inferred from homology"/>
<dbReference type="InterPro" id="IPR015899">
    <property type="entry name" value="UDP-GalPyranose_mutase_C"/>
</dbReference>
<name>N1WCU2_9LEPT</name>
<comment type="caution">
    <text evidence="7">The sequence shown here is derived from an EMBL/GenBank/DDBJ whole genome shotgun (WGS) entry which is preliminary data.</text>
</comment>
<organism evidence="7 8">
    <name type="scientific">Leptospira vanthielii serovar Holland str. Waz Holland = ATCC 700522</name>
    <dbReference type="NCBI Taxonomy" id="1218591"/>
    <lineage>
        <taxon>Bacteria</taxon>
        <taxon>Pseudomonadati</taxon>
        <taxon>Spirochaetota</taxon>
        <taxon>Spirochaetia</taxon>
        <taxon>Leptospirales</taxon>
        <taxon>Leptospiraceae</taxon>
        <taxon>Leptospira</taxon>
    </lineage>
</organism>
<dbReference type="Proteomes" id="UP000012227">
    <property type="component" value="Unassembled WGS sequence"/>
</dbReference>
<keyword evidence="4" id="KW-0274">FAD</keyword>
<dbReference type="Pfam" id="PF03275">
    <property type="entry name" value="GLF"/>
    <property type="match status" value="1"/>
</dbReference>
<dbReference type="GO" id="GO:0050660">
    <property type="term" value="F:flavin adenine dinucleotide binding"/>
    <property type="evidence" value="ECO:0007669"/>
    <property type="project" value="TreeGrafter"/>
</dbReference>
<dbReference type="NCBIfam" id="TIGR00031">
    <property type="entry name" value="UDP-GALP_mutase"/>
    <property type="match status" value="1"/>
</dbReference>
<comment type="cofactor">
    <cofactor evidence="1">
        <name>FAD</name>
        <dbReference type="ChEBI" id="CHEBI:57692"/>
    </cofactor>
</comment>
<dbReference type="SUPFAM" id="SSF51971">
    <property type="entry name" value="Nucleotide-binding domain"/>
    <property type="match status" value="1"/>
</dbReference>
<dbReference type="Pfam" id="PF13450">
    <property type="entry name" value="NAD_binding_8"/>
    <property type="match status" value="1"/>
</dbReference>
<feature type="domain" description="UDP-galactopyranose mutase C-terminal" evidence="6">
    <location>
        <begin position="149"/>
        <end position="350"/>
    </location>
</feature>
<evidence type="ECO:0000259" key="6">
    <source>
        <dbReference type="Pfam" id="PF03275"/>
    </source>
</evidence>
<sequence>MKKILVVGAGFSGAVVANSLAKTGRYLVEVIDERSHIGGNCHMEKDPKTGIMIHKYGPHIFHTSNQLVWDYVNRFDRFIPFVNRVKSIYNGQVYSLPINLHTINQFYGKAFSPAEAIDWIKEKGDNSIQDPKTFEEQAKKFVGEELYKAFFYGYTKKQWGCEPSDLPASILKRLPVRFSYDDNYYNDRFQGIPENGYSYVIEKILTHEFITVKLNEKFAKESESNNKYHHIFYTGPIDAYFSFRHGRLGYRTVYFKEYRKDGDHQGNPVINYADESVPYTRIHEHKHFTPWQSFDKTVYFEEYSKETSKDDIPYYPKRLEGDLHKLRLYEDEVKQIAEVSFLGRLATYRYLDMHQIIEEALDCAKSYLERDVSV</sequence>
<dbReference type="PANTHER" id="PTHR21197:SF0">
    <property type="entry name" value="UDP-GALACTOPYRANOSE MUTASE"/>
    <property type="match status" value="1"/>
</dbReference>
<evidence type="ECO:0000256" key="2">
    <source>
        <dbReference type="ARBA" id="ARBA00009321"/>
    </source>
</evidence>
<dbReference type="SUPFAM" id="SSF54373">
    <property type="entry name" value="FAD-linked reductases, C-terminal domain"/>
    <property type="match status" value="1"/>
</dbReference>
<evidence type="ECO:0000256" key="3">
    <source>
        <dbReference type="ARBA" id="ARBA00022630"/>
    </source>
</evidence>
<accession>N1WCU2</accession>
<dbReference type="STRING" id="1218591.LEP1GSC199_2171"/>
<keyword evidence="3" id="KW-0285">Flavoprotein</keyword>
<evidence type="ECO:0000256" key="4">
    <source>
        <dbReference type="ARBA" id="ARBA00022827"/>
    </source>
</evidence>
<dbReference type="InterPro" id="IPR004379">
    <property type="entry name" value="UDP-GALP_mutase"/>
</dbReference>
<dbReference type="EMBL" id="AOGY02000051">
    <property type="protein sequence ID" value="EMY69676.1"/>
    <property type="molecule type" value="Genomic_DNA"/>
</dbReference>
<dbReference type="GO" id="GO:0008767">
    <property type="term" value="F:UDP-galactopyranose mutase activity"/>
    <property type="evidence" value="ECO:0007669"/>
    <property type="project" value="UniProtKB-EC"/>
</dbReference>
<keyword evidence="5 7" id="KW-0413">Isomerase</keyword>
<evidence type="ECO:0000313" key="7">
    <source>
        <dbReference type="EMBL" id="EMY69676.1"/>
    </source>
</evidence>
<dbReference type="RefSeq" id="WP_002983075.1">
    <property type="nucleotide sequence ID" value="NZ_AOGY02000051.1"/>
</dbReference>
<evidence type="ECO:0000313" key="8">
    <source>
        <dbReference type="Proteomes" id="UP000012227"/>
    </source>
</evidence>
<evidence type="ECO:0000256" key="5">
    <source>
        <dbReference type="ARBA" id="ARBA00023235"/>
    </source>
</evidence>
<dbReference type="AlphaFoldDB" id="N1WCU2"/>
<protein>
    <submittedName>
        <fullName evidence="7">UDP-galactopyranose mutase</fullName>
        <ecNumber evidence="7">5.4.99.9</ecNumber>
    </submittedName>
</protein>
<reference evidence="7 8" key="1">
    <citation type="submission" date="2013-03" db="EMBL/GenBank/DDBJ databases">
        <authorList>
            <person name="Harkins D.M."/>
            <person name="Durkin A.S."/>
            <person name="Brinkac L.M."/>
            <person name="Haft D.H."/>
            <person name="Selengut J.D."/>
            <person name="Sanka R."/>
            <person name="DePew J."/>
            <person name="Purushe J."/>
            <person name="Galloway R.L."/>
            <person name="Vinetz J.M."/>
            <person name="Sutton G.G."/>
            <person name="Nierman W.C."/>
            <person name="Fouts D.E."/>
        </authorList>
    </citation>
    <scope>NUCLEOTIDE SEQUENCE [LARGE SCALE GENOMIC DNA]</scope>
    <source>
        <strain evidence="7 8">Waz Holland</strain>
    </source>
</reference>
<dbReference type="GO" id="GO:0005829">
    <property type="term" value="C:cytosol"/>
    <property type="evidence" value="ECO:0007669"/>
    <property type="project" value="TreeGrafter"/>
</dbReference>
<comment type="similarity">
    <text evidence="2">Belongs to the UDP-galactopyranose/dTDP-fucopyranose mutase family.</text>
</comment>
<evidence type="ECO:0000256" key="1">
    <source>
        <dbReference type="ARBA" id="ARBA00001974"/>
    </source>
</evidence>
<dbReference type="PANTHER" id="PTHR21197">
    <property type="entry name" value="UDP-GALACTOPYRANOSE MUTASE"/>
    <property type="match status" value="1"/>
</dbReference>
<dbReference type="Gene3D" id="3.40.50.720">
    <property type="entry name" value="NAD(P)-binding Rossmann-like Domain"/>
    <property type="match status" value="3"/>
</dbReference>
<dbReference type="EC" id="5.4.99.9" evidence="7"/>